<gene>
    <name evidence="1" type="ORF">SAMN06265355_101871</name>
</gene>
<dbReference type="EMBL" id="FZNP01000001">
    <property type="protein sequence ID" value="SNR28868.1"/>
    <property type="molecule type" value="Genomic_DNA"/>
</dbReference>
<accession>A0A238V3Q6</accession>
<reference evidence="2" key="1">
    <citation type="submission" date="2017-06" db="EMBL/GenBank/DDBJ databases">
        <authorList>
            <person name="Varghese N."/>
            <person name="Submissions S."/>
        </authorList>
    </citation>
    <scope>NUCLEOTIDE SEQUENCE [LARGE SCALE GENOMIC DNA]</scope>
    <source>
        <strain evidence="2">DSM 44485</strain>
    </source>
</reference>
<evidence type="ECO:0000313" key="1">
    <source>
        <dbReference type="EMBL" id="SNR28868.1"/>
    </source>
</evidence>
<dbReference type="Proteomes" id="UP000198420">
    <property type="component" value="Unassembled WGS sequence"/>
</dbReference>
<name>A0A238V3Q6_9ACTN</name>
<dbReference type="PANTHER" id="PTHR36974">
    <property type="entry name" value="MEMBRANE PROTEIN-RELATED"/>
    <property type="match status" value="1"/>
</dbReference>
<proteinExistence type="predicted"/>
<sequence>MTESSRAHRRLATLMAGMGTLHMIVPKPFDALVPERLPGGPRTWTYLSGVAELACAAAVAHPRTRRAGALATAGLMAAVFPANVKMARDWRHRPLPLRAAAYGRLPFQAPLIAWALHVARKAD</sequence>
<dbReference type="OrthoDB" id="3267646at2"/>
<evidence type="ECO:0000313" key="2">
    <source>
        <dbReference type="Proteomes" id="UP000198420"/>
    </source>
</evidence>
<protein>
    <submittedName>
        <fullName evidence="1">Uncharacterized membrane protein</fullName>
    </submittedName>
</protein>
<organism evidence="1 2">
    <name type="scientific">Actinomadura mexicana</name>
    <dbReference type="NCBI Taxonomy" id="134959"/>
    <lineage>
        <taxon>Bacteria</taxon>
        <taxon>Bacillati</taxon>
        <taxon>Actinomycetota</taxon>
        <taxon>Actinomycetes</taxon>
        <taxon>Streptosporangiales</taxon>
        <taxon>Thermomonosporaceae</taxon>
        <taxon>Actinomadura</taxon>
    </lineage>
</organism>
<dbReference type="AlphaFoldDB" id="A0A238V3Q6"/>
<keyword evidence="2" id="KW-1185">Reference proteome</keyword>
<dbReference type="PANTHER" id="PTHR36974:SF1">
    <property type="entry name" value="DOXX FAMILY MEMBRANE PROTEIN"/>
    <property type="match status" value="1"/>
</dbReference>
<dbReference type="RefSeq" id="WP_089310196.1">
    <property type="nucleotide sequence ID" value="NZ_FZNP01000001.1"/>
</dbReference>